<name>A0A9W2ZS95_BIOGL</name>
<dbReference type="Gene3D" id="3.10.20.90">
    <property type="entry name" value="Phosphatidylinositol 3-kinase Catalytic Subunit, Chain A, domain 1"/>
    <property type="match status" value="1"/>
</dbReference>
<dbReference type="PANTHER" id="PTHR12710:SF0">
    <property type="entry name" value="NUCLEAR PROTEIN LOCALIZATION PROTEIN 4 HOMOLOG"/>
    <property type="match status" value="1"/>
</dbReference>
<dbReference type="Pfam" id="PF11543">
    <property type="entry name" value="UN_NPL4"/>
    <property type="match status" value="1"/>
</dbReference>
<evidence type="ECO:0000256" key="3">
    <source>
        <dbReference type="ARBA" id="ARBA00022771"/>
    </source>
</evidence>
<feature type="region of interest" description="Disordered" evidence="8">
    <location>
        <begin position="83"/>
        <end position="105"/>
    </location>
</feature>
<dbReference type="AlphaFoldDB" id="A0A9W2ZS95"/>
<evidence type="ECO:0000256" key="8">
    <source>
        <dbReference type="SAM" id="MobiDB-lite"/>
    </source>
</evidence>
<dbReference type="Pfam" id="PF05020">
    <property type="entry name" value="zf-NPL4"/>
    <property type="match status" value="1"/>
</dbReference>
<dbReference type="GO" id="GO:0008270">
    <property type="term" value="F:zinc ion binding"/>
    <property type="evidence" value="ECO:0007669"/>
    <property type="project" value="UniProtKB-KW"/>
</dbReference>
<dbReference type="InterPro" id="IPR007716">
    <property type="entry name" value="NPL4_Zn-bd_put"/>
</dbReference>
<dbReference type="PROSITE" id="PS01358">
    <property type="entry name" value="ZF_RANBP2_1"/>
    <property type="match status" value="1"/>
</dbReference>
<dbReference type="InterPro" id="IPR016563">
    <property type="entry name" value="Npl4"/>
</dbReference>
<dbReference type="InterPro" id="IPR037518">
    <property type="entry name" value="MPN"/>
</dbReference>
<evidence type="ECO:0000259" key="9">
    <source>
        <dbReference type="PROSITE" id="PS50199"/>
    </source>
</evidence>
<dbReference type="SUPFAM" id="SSF54236">
    <property type="entry name" value="Ubiquitin-like"/>
    <property type="match status" value="1"/>
</dbReference>
<reference evidence="12" key="1">
    <citation type="submission" date="2025-08" db="UniProtKB">
        <authorList>
            <consortium name="RefSeq"/>
        </authorList>
    </citation>
    <scope>IDENTIFICATION</scope>
</reference>
<dbReference type="GeneID" id="106063836"/>
<dbReference type="CDD" id="cd08061">
    <property type="entry name" value="MPN_NPL4"/>
    <property type="match status" value="1"/>
</dbReference>
<dbReference type="PROSITE" id="PS50199">
    <property type="entry name" value="ZF_RANBP2_2"/>
    <property type="match status" value="1"/>
</dbReference>
<proteinExistence type="inferred from homology"/>
<dbReference type="PROSITE" id="PS50249">
    <property type="entry name" value="MPN"/>
    <property type="match status" value="1"/>
</dbReference>
<dbReference type="InterPro" id="IPR024682">
    <property type="entry name" value="Npl4_Ub-like_dom"/>
</dbReference>
<keyword evidence="4" id="KW-0862">Zinc</keyword>
<evidence type="ECO:0000313" key="12">
    <source>
        <dbReference type="RefSeq" id="XP_055877876.1"/>
    </source>
</evidence>
<dbReference type="Gene3D" id="2.30.30.380">
    <property type="entry name" value="Zn-finger domain of Sec23/24"/>
    <property type="match status" value="1"/>
</dbReference>
<dbReference type="InterPro" id="IPR029071">
    <property type="entry name" value="Ubiquitin-like_domsf"/>
</dbReference>
<evidence type="ECO:0000256" key="4">
    <source>
        <dbReference type="ARBA" id="ARBA00022833"/>
    </source>
</evidence>
<dbReference type="Pfam" id="PF05021">
    <property type="entry name" value="NPL4"/>
    <property type="match status" value="1"/>
</dbReference>
<dbReference type="PIRSF" id="PIRSF010052">
    <property type="entry name" value="Polyub_prc_Npl4"/>
    <property type="match status" value="1"/>
</dbReference>
<dbReference type="Proteomes" id="UP001165740">
    <property type="component" value="Chromosome 2"/>
</dbReference>
<feature type="compositionally biased region" description="Low complexity" evidence="8">
    <location>
        <begin position="571"/>
        <end position="585"/>
    </location>
</feature>
<dbReference type="RefSeq" id="XP_055877876.1">
    <property type="nucleotide sequence ID" value="XM_056021901.1"/>
</dbReference>
<keyword evidence="2" id="KW-0479">Metal-binding</keyword>
<feature type="region of interest" description="Disordered" evidence="8">
    <location>
        <begin position="571"/>
        <end position="590"/>
    </location>
</feature>
<comment type="pathway">
    <text evidence="5">Protein degradation; proteasomal ubiquitin-dependent pathway.</text>
</comment>
<feature type="domain" description="MPN" evidence="10">
    <location>
        <begin position="234"/>
        <end position="372"/>
    </location>
</feature>
<feature type="domain" description="RanBP2-type" evidence="9">
    <location>
        <begin position="591"/>
        <end position="621"/>
    </location>
</feature>
<gene>
    <name evidence="12" type="primary">LOC106063836</name>
</gene>
<protein>
    <recommendedName>
        <fullName evidence="6">Nuclear protein localization protein 4 homolog</fullName>
    </recommendedName>
</protein>
<feature type="compositionally biased region" description="Low complexity" evidence="8">
    <location>
        <begin position="86"/>
        <end position="98"/>
    </location>
</feature>
<dbReference type="OrthoDB" id="10251089at2759"/>
<dbReference type="InterPro" id="IPR036443">
    <property type="entry name" value="Znf_RanBP2_sf"/>
</dbReference>
<dbReference type="GO" id="GO:0031625">
    <property type="term" value="F:ubiquitin protein ligase binding"/>
    <property type="evidence" value="ECO:0007669"/>
    <property type="project" value="TreeGrafter"/>
</dbReference>
<comment type="similarity">
    <text evidence="1">Belongs to the NPL4 family.</text>
</comment>
<sequence>MTSMVIRIQSPDHGTKRIEAKGSENITSFLERVQSLFLLGDTGWELYKEHNKKNFIKASRAKKLSDYQIKHGDMLFLEFSHKSRPDSSSLPFSSEVSPRQSTETGLASLVPDVQEDEVDRLLREEDGKIYRKRNEQLCRHGPQGKCLHCVPLEPYDQEFLSKCDPPIKFLSFHSYIRKLTGGVDKGKFVNLENLSCKIKPGCKEHPPWPGGICTKCQPSAITLNRQEYRHVDNIMFENPAVADRFLNYWRFSGCQRIGILYGRYEVFKDVPLGIKARVAAIYEPPQRTTVNKIELLDNPKEALVMAAAEKMGLRPIGWIFTDLVADDLSKGTVKNFRGNIDSHFLSAEECIMAADFQNKYPNPCSLSPDGHFGSKFVTVVVTGDNDNQIHFEGYQVSNQCMALVRDDCFVPTKDVPQLGYIKESGNEQYVPDVFYKDKDNYGNEVIHIARPLPVEYLLVTIPAAFASDFHYTFKSNIQSESFPVENRENIGQTQEFSALTSYLERFPPNKFLEAMSDFHLLMFLATSDMLPLKDKMDILFEAVKNHDEAKAMEFMKTEEWATVQEMMFANGPSMSSPTSSNTSGARQPAAQSGGPMWTCAHCTFLNQSIHNSCEMCSLPQT</sequence>
<evidence type="ECO:0000256" key="1">
    <source>
        <dbReference type="ARBA" id="ARBA00011025"/>
    </source>
</evidence>
<dbReference type="InterPro" id="IPR007717">
    <property type="entry name" value="NPL4_C"/>
</dbReference>
<accession>A0A9W2ZS95</accession>
<evidence type="ECO:0000256" key="7">
    <source>
        <dbReference type="PROSITE-ProRule" id="PRU00322"/>
    </source>
</evidence>
<dbReference type="InterPro" id="IPR001876">
    <property type="entry name" value="Znf_RanBP2"/>
</dbReference>
<evidence type="ECO:0000259" key="10">
    <source>
        <dbReference type="PROSITE" id="PS50249"/>
    </source>
</evidence>
<dbReference type="PANTHER" id="PTHR12710">
    <property type="entry name" value="NUCLEAR PROTEIN LOCALIZATION 4"/>
    <property type="match status" value="1"/>
</dbReference>
<dbReference type="GO" id="GO:0005634">
    <property type="term" value="C:nucleus"/>
    <property type="evidence" value="ECO:0007669"/>
    <property type="project" value="TreeGrafter"/>
</dbReference>
<organism evidence="11 12">
    <name type="scientific">Biomphalaria glabrata</name>
    <name type="common">Bloodfluke planorb</name>
    <name type="synonym">Freshwater snail</name>
    <dbReference type="NCBI Taxonomy" id="6526"/>
    <lineage>
        <taxon>Eukaryota</taxon>
        <taxon>Metazoa</taxon>
        <taxon>Spiralia</taxon>
        <taxon>Lophotrochozoa</taxon>
        <taxon>Mollusca</taxon>
        <taxon>Gastropoda</taxon>
        <taxon>Heterobranchia</taxon>
        <taxon>Euthyneura</taxon>
        <taxon>Panpulmonata</taxon>
        <taxon>Hygrophila</taxon>
        <taxon>Lymnaeoidea</taxon>
        <taxon>Planorbidae</taxon>
        <taxon>Biomphalaria</taxon>
    </lineage>
</organism>
<keyword evidence="3 7" id="KW-0863">Zinc-finger</keyword>
<evidence type="ECO:0000256" key="2">
    <source>
        <dbReference type="ARBA" id="ARBA00022723"/>
    </source>
</evidence>
<dbReference type="OMA" id="KWSRTGR"/>
<evidence type="ECO:0000256" key="5">
    <source>
        <dbReference type="ARBA" id="ARBA00060618"/>
    </source>
</evidence>
<evidence type="ECO:0000256" key="6">
    <source>
        <dbReference type="ARBA" id="ARBA00074519"/>
    </source>
</evidence>
<dbReference type="GO" id="GO:0006511">
    <property type="term" value="P:ubiquitin-dependent protein catabolic process"/>
    <property type="evidence" value="ECO:0007669"/>
    <property type="project" value="InterPro"/>
</dbReference>
<evidence type="ECO:0000313" key="11">
    <source>
        <dbReference type="Proteomes" id="UP001165740"/>
    </source>
</evidence>
<dbReference type="FunFam" id="3.40.140.10:FF:000012">
    <property type="entry name" value="nuclear protein localization protein 4 homolog"/>
    <property type="match status" value="1"/>
</dbReference>
<dbReference type="GO" id="GO:0043130">
    <property type="term" value="F:ubiquitin binding"/>
    <property type="evidence" value="ECO:0007669"/>
    <property type="project" value="TreeGrafter"/>
</dbReference>
<dbReference type="SUPFAM" id="SSF90209">
    <property type="entry name" value="Ran binding protein zinc finger-like"/>
    <property type="match status" value="1"/>
</dbReference>
<keyword evidence="11" id="KW-1185">Reference proteome</keyword>